<gene>
    <name evidence="1" type="ORF">PBV87_15365</name>
</gene>
<dbReference type="RefSeq" id="WP_271012836.1">
    <property type="nucleotide sequence ID" value="NZ_JAQIFT010000057.1"/>
</dbReference>
<proteinExistence type="predicted"/>
<reference evidence="1" key="1">
    <citation type="journal article" date="2023" name="Int. J. Syst. Evol. Microbiol.">
        <title>&lt;i&gt;Holtiella tumoricola&lt;/i&gt; gen. nov. sp. nov., isolated from a human clinical sample.</title>
        <authorList>
            <person name="Allen-Vercoe E."/>
            <person name="Daigneault M.C."/>
            <person name="Vancuren S.J."/>
            <person name="Cochrane K."/>
            <person name="O'Neal L.L."/>
            <person name="Sankaranarayanan K."/>
            <person name="Lawson P.A."/>
        </authorList>
    </citation>
    <scope>NUCLEOTIDE SEQUENCE</scope>
    <source>
        <strain evidence="1">CC70A</strain>
    </source>
</reference>
<sequence length="120" mass="13789">MTRDEAREHFKALGLDYSKVTRLSLRKLQNIIEEELINYLEEGSMESGQMNMTIASIRKNDVLFEDGKLIVARVQVNGAYFSRREAVTFNRDGFIGFGGELSDKNVQPILKAFCKWCYTI</sequence>
<organism evidence="1 2">
    <name type="scientific">Holtiella tumoricola</name>
    <dbReference type="NCBI Taxonomy" id="3018743"/>
    <lineage>
        <taxon>Bacteria</taxon>
        <taxon>Bacillati</taxon>
        <taxon>Bacillota</taxon>
        <taxon>Clostridia</taxon>
        <taxon>Lachnospirales</taxon>
        <taxon>Cellulosilyticaceae</taxon>
        <taxon>Holtiella</taxon>
    </lineage>
</organism>
<evidence type="ECO:0000313" key="1">
    <source>
        <dbReference type="EMBL" id="MDA3732855.1"/>
    </source>
</evidence>
<keyword evidence="2" id="KW-1185">Reference proteome</keyword>
<comment type="caution">
    <text evidence="1">The sequence shown here is derived from an EMBL/GenBank/DDBJ whole genome shotgun (WGS) entry which is preliminary data.</text>
</comment>
<evidence type="ECO:0000313" key="2">
    <source>
        <dbReference type="Proteomes" id="UP001169242"/>
    </source>
</evidence>
<dbReference type="EMBL" id="JAQIFT010000057">
    <property type="protein sequence ID" value="MDA3732855.1"/>
    <property type="molecule type" value="Genomic_DNA"/>
</dbReference>
<protein>
    <submittedName>
        <fullName evidence="1">Uncharacterized protein</fullName>
    </submittedName>
</protein>
<accession>A0AA42DPP5</accession>
<dbReference type="AlphaFoldDB" id="A0AA42DPP5"/>
<dbReference type="Proteomes" id="UP001169242">
    <property type="component" value="Unassembled WGS sequence"/>
</dbReference>
<name>A0AA42DPP5_9FIRM</name>